<organism evidence="2 3">
    <name type="scientific">Galdieria partita</name>
    <dbReference type="NCBI Taxonomy" id="83374"/>
    <lineage>
        <taxon>Eukaryota</taxon>
        <taxon>Rhodophyta</taxon>
        <taxon>Bangiophyceae</taxon>
        <taxon>Galdieriales</taxon>
        <taxon>Galdieriaceae</taxon>
        <taxon>Galdieria</taxon>
    </lineage>
</organism>
<dbReference type="InterPro" id="IPR005135">
    <property type="entry name" value="Endo/exonuclease/phosphatase"/>
</dbReference>
<gene>
    <name evidence="2" type="ORF">GpartN1_g5974.t1</name>
</gene>
<reference evidence="2" key="2">
    <citation type="submission" date="2022-01" db="EMBL/GenBank/DDBJ databases">
        <authorList>
            <person name="Hirooka S."/>
            <person name="Miyagishima S.Y."/>
        </authorList>
    </citation>
    <scope>NUCLEOTIDE SEQUENCE</scope>
    <source>
        <strain evidence="2">NBRC 102759</strain>
    </source>
</reference>
<dbReference type="GO" id="GO:0000175">
    <property type="term" value="F:3'-5'-RNA exonuclease activity"/>
    <property type="evidence" value="ECO:0007669"/>
    <property type="project" value="TreeGrafter"/>
</dbReference>
<dbReference type="PANTHER" id="PTHR12121">
    <property type="entry name" value="CARBON CATABOLITE REPRESSOR PROTEIN 4"/>
    <property type="match status" value="1"/>
</dbReference>
<dbReference type="InterPro" id="IPR050410">
    <property type="entry name" value="CCR4/nocturin_mRNA_transcr"/>
</dbReference>
<reference evidence="2" key="1">
    <citation type="journal article" date="2022" name="Proc. Natl. Acad. Sci. U.S.A.">
        <title>Life cycle and functional genomics of the unicellular red alga Galdieria for elucidating algal and plant evolution and industrial use.</title>
        <authorList>
            <person name="Hirooka S."/>
            <person name="Itabashi T."/>
            <person name="Ichinose T.M."/>
            <person name="Onuma R."/>
            <person name="Fujiwara T."/>
            <person name="Yamashita S."/>
            <person name="Jong L.W."/>
            <person name="Tomita R."/>
            <person name="Iwane A.H."/>
            <person name="Miyagishima S.Y."/>
        </authorList>
    </citation>
    <scope>NUCLEOTIDE SEQUENCE</scope>
    <source>
        <strain evidence="2">NBRC 102759</strain>
    </source>
</reference>
<dbReference type="SUPFAM" id="SSF56219">
    <property type="entry name" value="DNase I-like"/>
    <property type="match status" value="1"/>
</dbReference>
<accession>A0A9C7USU0</accession>
<sequence length="377" mass="44283">MTESVASLVSCWTPPVKEVVKSISISSYNMLAQVYVNSSQFPYCPRRYLRRKHRLALTKSLLQSLQVDILCLQEVDCYKEIETCLQEKGYKGIFQLRGGTKKDGCAIFFRSDKFEWLAEHSWDCDQVQFPALKKYCHENWNPYVDVRHRRNNIGQCVWLRWTPEPEVSYHLCIANVHLFWDPVHEDVKLLQTLQAVHEIDEFIQRCKRDWVKNESINVFLAGDFNSSPKALIYRLLTDGQVEWCGQEMEQSNHFLELGNNNNHEQMNNTLTNSGGLWTPIFARRVMVSIPFHFKSAIGSVLGKEMDWSNRTEKFTDTIDYIFYTSTQLRPIQVIPSPELLQKYEEFLPNENFPSDHIPLGCRFDLIENRWTNDHMLR</sequence>
<dbReference type="Proteomes" id="UP001061958">
    <property type="component" value="Unassembled WGS sequence"/>
</dbReference>
<dbReference type="PANTHER" id="PTHR12121:SF34">
    <property type="entry name" value="PROTEIN ANGEL"/>
    <property type="match status" value="1"/>
</dbReference>
<dbReference type="Gene3D" id="3.60.10.10">
    <property type="entry name" value="Endonuclease/exonuclease/phosphatase"/>
    <property type="match status" value="1"/>
</dbReference>
<feature type="domain" description="Endonuclease/exonuclease/phosphatase" evidence="1">
    <location>
        <begin position="27"/>
        <end position="356"/>
    </location>
</feature>
<evidence type="ECO:0000313" key="3">
    <source>
        <dbReference type="Proteomes" id="UP001061958"/>
    </source>
</evidence>
<protein>
    <recommendedName>
        <fullName evidence="1">Endonuclease/exonuclease/phosphatase domain-containing protein</fullName>
    </recommendedName>
</protein>
<dbReference type="EMBL" id="BQMJ01000052">
    <property type="protein sequence ID" value="GJQ14183.1"/>
    <property type="molecule type" value="Genomic_DNA"/>
</dbReference>
<comment type="caution">
    <text evidence="2">The sequence shown here is derived from an EMBL/GenBank/DDBJ whole genome shotgun (WGS) entry which is preliminary data.</text>
</comment>
<dbReference type="OrthoDB" id="2866996at2759"/>
<proteinExistence type="predicted"/>
<evidence type="ECO:0000313" key="2">
    <source>
        <dbReference type="EMBL" id="GJQ14183.1"/>
    </source>
</evidence>
<dbReference type="AlphaFoldDB" id="A0A9C7USU0"/>
<name>A0A9C7USU0_9RHOD</name>
<dbReference type="Pfam" id="PF03372">
    <property type="entry name" value="Exo_endo_phos"/>
    <property type="match status" value="1"/>
</dbReference>
<keyword evidence="3" id="KW-1185">Reference proteome</keyword>
<evidence type="ECO:0000259" key="1">
    <source>
        <dbReference type="Pfam" id="PF03372"/>
    </source>
</evidence>
<dbReference type="InterPro" id="IPR036691">
    <property type="entry name" value="Endo/exonu/phosph_ase_sf"/>
</dbReference>